<dbReference type="AlphaFoldDB" id="A0A2S4V0P1"/>
<reference evidence="3 4" key="1">
    <citation type="submission" date="2017-12" db="EMBL/GenBank/DDBJ databases">
        <title>Gene loss provides genomic basis for host adaptation in cereal stripe rust fungi.</title>
        <authorList>
            <person name="Xia C."/>
        </authorList>
    </citation>
    <scope>NUCLEOTIDE SEQUENCE [LARGE SCALE GENOMIC DNA]</scope>
    <source>
        <strain evidence="3 4">93TX-2</strain>
    </source>
</reference>
<sequence>MKYRHPCSFLELVQACLLVTSVYSSRLYPRALTRDVNDGTLLSKNNAAFTLSPVVKEEPRDQVGENEPLALIKTVKQEPPDPTGAHFQAPPNFNFLRAKDEPKLLAGMSFSGQRDPQDRNPGPVNPLVPVKEEPMETDIVEQDYNQHFYPISPQPQFDHKPLQPQIYTQTPKSFDLNAQAPPDSQETVPRLFEGLYITSQGKRRFFQGGREVFLEKPPKKLKLEITEDKGKKPLFDQPTTPRQSSRKLGRVAKNANLNRSEDKQLDPAQLRLVNSWGPTTPEQAFARLMADAVYYAHSEELSRIKTDLPMHILNCKIFEETPLLRKLDQIRNALLDEMANSPLLGEKWRQQFEALEKKVPRYDVGRLQGEGLKQIQSVLLKPKFINEAYAPTFCRADASLDIQEIENIFNTVDSGHKIDIQESIPRQPTETQRPISTSDGAGPSTGRDTRPPEKTTMVGRTKEVQREQLDETMDEAMDFQKAKKQKIDETSIRKVASDSIILDGRLFTRIKSAFEVTDHPELQFPSYFGEIANVIIDIYQDSEKLKEMVPLTESFSNREHAFRRVLVNLTYFMKPIFLLDGFGEALFNGVTVCLIDGRRAPNFPYKGLVIEHLKVMKRLFVDPNVGVLNRLNVFKAGSPAILARIVLIQRTEPKGTKQIEAHASAARKKMKLMRAELEKMQKARRQPSRPSEKDKSINNAYVANIRPRIDGPMSVELSEPPGSIPRISMS</sequence>
<dbReference type="Proteomes" id="UP000238274">
    <property type="component" value="Unassembled WGS sequence"/>
</dbReference>
<feature type="region of interest" description="Disordered" evidence="1">
    <location>
        <begin position="226"/>
        <end position="250"/>
    </location>
</feature>
<dbReference type="VEuPathDB" id="FungiDB:PSHT_11830"/>
<proteinExistence type="predicted"/>
<protein>
    <submittedName>
        <fullName evidence="3">Uncharacterized protein</fullName>
    </submittedName>
</protein>
<organism evidence="3 4">
    <name type="scientific">Puccinia striiformis</name>
    <dbReference type="NCBI Taxonomy" id="27350"/>
    <lineage>
        <taxon>Eukaryota</taxon>
        <taxon>Fungi</taxon>
        <taxon>Dikarya</taxon>
        <taxon>Basidiomycota</taxon>
        <taxon>Pucciniomycotina</taxon>
        <taxon>Pucciniomycetes</taxon>
        <taxon>Pucciniales</taxon>
        <taxon>Pucciniaceae</taxon>
        <taxon>Puccinia</taxon>
    </lineage>
</organism>
<evidence type="ECO:0000313" key="4">
    <source>
        <dbReference type="Proteomes" id="UP000238274"/>
    </source>
</evidence>
<name>A0A2S4V0P1_9BASI</name>
<evidence type="ECO:0000256" key="2">
    <source>
        <dbReference type="SAM" id="SignalP"/>
    </source>
</evidence>
<keyword evidence="2" id="KW-0732">Signal</keyword>
<evidence type="ECO:0000256" key="1">
    <source>
        <dbReference type="SAM" id="MobiDB-lite"/>
    </source>
</evidence>
<gene>
    <name evidence="3" type="ORF">PSHT_11830</name>
</gene>
<evidence type="ECO:0000313" key="3">
    <source>
        <dbReference type="EMBL" id="POW03063.1"/>
    </source>
</evidence>
<dbReference type="OrthoDB" id="2499844at2759"/>
<comment type="caution">
    <text evidence="3">The sequence shown here is derived from an EMBL/GenBank/DDBJ whole genome shotgun (WGS) entry which is preliminary data.</text>
</comment>
<feature type="region of interest" description="Disordered" evidence="1">
    <location>
        <begin position="419"/>
        <end position="462"/>
    </location>
</feature>
<accession>A0A2S4V0P1</accession>
<reference evidence="4" key="2">
    <citation type="journal article" date="2018" name="BMC Genomics">
        <title>Genomic insights into host adaptation between the wheat stripe rust pathogen (Puccinia striiformis f. sp. tritici) and the barley stripe rust pathogen (Puccinia striiformis f. sp. hordei).</title>
        <authorList>
            <person name="Xia C."/>
            <person name="Wang M."/>
            <person name="Yin C."/>
            <person name="Cornejo O.E."/>
            <person name="Hulbert S.H."/>
            <person name="Chen X."/>
        </authorList>
    </citation>
    <scope>NUCLEOTIDE SEQUENCE [LARGE SCALE GENOMIC DNA]</scope>
    <source>
        <strain evidence="4">93TX-2</strain>
    </source>
</reference>
<feature type="region of interest" description="Disordered" evidence="1">
    <location>
        <begin position="711"/>
        <end position="730"/>
    </location>
</feature>
<dbReference type="VEuPathDB" id="FungiDB:PSTT_05302"/>
<keyword evidence="4" id="KW-1185">Reference proteome</keyword>
<reference evidence="4" key="3">
    <citation type="journal article" date="2018" name="Mol. Plant Microbe Interact.">
        <title>Genome sequence resources for the wheat stripe rust pathogen (Puccinia striiformis f. sp. tritici) and the barley stripe rust pathogen (Puccinia striiformis f. sp. hordei).</title>
        <authorList>
            <person name="Xia C."/>
            <person name="Wang M."/>
            <person name="Yin C."/>
            <person name="Cornejo O.E."/>
            <person name="Hulbert S.H."/>
            <person name="Chen X."/>
        </authorList>
    </citation>
    <scope>NUCLEOTIDE SEQUENCE [LARGE SCALE GENOMIC DNA]</scope>
    <source>
        <strain evidence="4">93TX-2</strain>
    </source>
</reference>
<feature type="compositionally biased region" description="Polar residues" evidence="1">
    <location>
        <begin position="424"/>
        <end position="439"/>
    </location>
</feature>
<feature type="signal peptide" evidence="2">
    <location>
        <begin position="1"/>
        <end position="24"/>
    </location>
</feature>
<dbReference type="EMBL" id="PKSM01000204">
    <property type="protein sequence ID" value="POW03063.1"/>
    <property type="molecule type" value="Genomic_DNA"/>
</dbReference>
<feature type="region of interest" description="Disordered" evidence="1">
    <location>
        <begin position="678"/>
        <end position="705"/>
    </location>
</feature>
<feature type="chain" id="PRO_5015565268" evidence="2">
    <location>
        <begin position="25"/>
        <end position="730"/>
    </location>
</feature>